<evidence type="ECO:0000256" key="5">
    <source>
        <dbReference type="ARBA" id="ARBA00022970"/>
    </source>
</evidence>
<dbReference type="PANTHER" id="PTHR11795:SF442">
    <property type="entry name" value="ABC TRANSPORTER ATP-BINDING PROTEIN"/>
    <property type="match status" value="1"/>
</dbReference>
<feature type="transmembrane region" description="Helical" evidence="9">
    <location>
        <begin position="191"/>
        <end position="213"/>
    </location>
</feature>
<keyword evidence="5" id="KW-0029">Amino-acid transport</keyword>
<dbReference type="STRING" id="201973.SAMN04488025_11228"/>
<evidence type="ECO:0000256" key="2">
    <source>
        <dbReference type="ARBA" id="ARBA00022448"/>
    </source>
</evidence>
<evidence type="ECO:0000256" key="9">
    <source>
        <dbReference type="SAM" id="Phobius"/>
    </source>
</evidence>
<feature type="transmembrane region" description="Helical" evidence="9">
    <location>
        <begin position="261"/>
        <end position="280"/>
    </location>
</feature>
<feature type="transmembrane region" description="Helical" evidence="9">
    <location>
        <begin position="65"/>
        <end position="86"/>
    </location>
</feature>
<dbReference type="GO" id="GO:0022857">
    <property type="term" value="F:transmembrane transporter activity"/>
    <property type="evidence" value="ECO:0007669"/>
    <property type="project" value="InterPro"/>
</dbReference>
<sequence length="290" mass="31021">MWVRMDIVINLIINGLATGMLLFLLAAGLTLIFGLMHVLNFAHGGLFVWGAYAGVWLYLWTGSFAAGLLGACSAGLLLGFVMERLIIRPVYGDPTRQILITLGVMLVLSELVKVFWGSNQISVPPLDFLEGSWRIGEIVLIKYRVFVITAGVLIFALLQGLLKKTRVGLIIRAGAIHREMVESLGINVKRYFLLVFMLGAALAALAGVLFAPYSGAIYAEMGMEYAILAFIVVVVGGLGSVSGSALAALMVGLASAFMNYFLPDAALAVNMLLMAAVLLFKPSGLFGARG</sequence>
<dbReference type="GO" id="GO:0006865">
    <property type="term" value="P:amino acid transport"/>
    <property type="evidence" value="ECO:0007669"/>
    <property type="project" value="UniProtKB-KW"/>
</dbReference>
<evidence type="ECO:0000256" key="7">
    <source>
        <dbReference type="ARBA" id="ARBA00023136"/>
    </source>
</evidence>
<keyword evidence="11" id="KW-1185">Reference proteome</keyword>
<proteinExistence type="inferred from homology"/>
<dbReference type="GO" id="GO:0005886">
    <property type="term" value="C:plasma membrane"/>
    <property type="evidence" value="ECO:0007669"/>
    <property type="project" value="UniProtKB-SubCell"/>
</dbReference>
<organism evidence="10 11">
    <name type="scientific">Planifilum fulgidum</name>
    <dbReference type="NCBI Taxonomy" id="201973"/>
    <lineage>
        <taxon>Bacteria</taxon>
        <taxon>Bacillati</taxon>
        <taxon>Bacillota</taxon>
        <taxon>Bacilli</taxon>
        <taxon>Bacillales</taxon>
        <taxon>Thermoactinomycetaceae</taxon>
        <taxon>Planifilum</taxon>
    </lineage>
</organism>
<evidence type="ECO:0000256" key="8">
    <source>
        <dbReference type="ARBA" id="ARBA00037998"/>
    </source>
</evidence>
<evidence type="ECO:0000256" key="6">
    <source>
        <dbReference type="ARBA" id="ARBA00022989"/>
    </source>
</evidence>
<feature type="transmembrane region" description="Helical" evidence="9">
    <location>
        <begin position="98"/>
        <end position="118"/>
    </location>
</feature>
<dbReference type="AlphaFoldDB" id="A0A1I2NC02"/>
<feature type="transmembrane region" description="Helical" evidence="9">
    <location>
        <begin position="225"/>
        <end position="249"/>
    </location>
</feature>
<keyword evidence="2" id="KW-0813">Transport</keyword>
<dbReference type="Proteomes" id="UP000198661">
    <property type="component" value="Unassembled WGS sequence"/>
</dbReference>
<evidence type="ECO:0000313" key="11">
    <source>
        <dbReference type="Proteomes" id="UP000198661"/>
    </source>
</evidence>
<dbReference type="PANTHER" id="PTHR11795">
    <property type="entry name" value="BRANCHED-CHAIN AMINO ACID TRANSPORT SYSTEM PERMEASE PROTEIN LIVH"/>
    <property type="match status" value="1"/>
</dbReference>
<protein>
    <submittedName>
        <fullName evidence="10">Amino acid/amide ABC transporter membrane protein 1, HAAT family</fullName>
    </submittedName>
</protein>
<accession>A0A1I2NC02</accession>
<keyword evidence="7 9" id="KW-0472">Membrane</keyword>
<evidence type="ECO:0000256" key="1">
    <source>
        <dbReference type="ARBA" id="ARBA00004651"/>
    </source>
</evidence>
<keyword evidence="3" id="KW-1003">Cell membrane</keyword>
<name>A0A1I2NC02_9BACL</name>
<feature type="transmembrane region" description="Helical" evidence="9">
    <location>
        <begin position="12"/>
        <end position="34"/>
    </location>
</feature>
<gene>
    <name evidence="10" type="ORF">SAMN04488025_11228</name>
</gene>
<dbReference type="EMBL" id="FOOK01000012">
    <property type="protein sequence ID" value="SFG01038.1"/>
    <property type="molecule type" value="Genomic_DNA"/>
</dbReference>
<comment type="similarity">
    <text evidence="8">Belongs to the binding-protein-dependent transport system permease family. LivHM subfamily.</text>
</comment>
<evidence type="ECO:0000256" key="3">
    <source>
        <dbReference type="ARBA" id="ARBA00022475"/>
    </source>
</evidence>
<dbReference type="InterPro" id="IPR001851">
    <property type="entry name" value="ABC_transp_permease"/>
</dbReference>
<dbReference type="InterPro" id="IPR052157">
    <property type="entry name" value="BCAA_transport_permease"/>
</dbReference>
<evidence type="ECO:0000313" key="10">
    <source>
        <dbReference type="EMBL" id="SFG01038.1"/>
    </source>
</evidence>
<keyword evidence="6 9" id="KW-1133">Transmembrane helix</keyword>
<keyword evidence="4 9" id="KW-0812">Transmembrane</keyword>
<dbReference type="Pfam" id="PF02653">
    <property type="entry name" value="BPD_transp_2"/>
    <property type="match status" value="1"/>
</dbReference>
<dbReference type="CDD" id="cd06582">
    <property type="entry name" value="TM_PBP1_LivH_like"/>
    <property type="match status" value="1"/>
</dbReference>
<feature type="transmembrane region" description="Helical" evidence="9">
    <location>
        <begin position="138"/>
        <end position="162"/>
    </location>
</feature>
<evidence type="ECO:0000256" key="4">
    <source>
        <dbReference type="ARBA" id="ARBA00022692"/>
    </source>
</evidence>
<reference evidence="10 11" key="1">
    <citation type="submission" date="2016-10" db="EMBL/GenBank/DDBJ databases">
        <authorList>
            <person name="de Groot N.N."/>
        </authorList>
    </citation>
    <scope>NUCLEOTIDE SEQUENCE [LARGE SCALE GENOMIC DNA]</scope>
    <source>
        <strain evidence="10 11">DSM 44945</strain>
    </source>
</reference>
<comment type="subcellular location">
    <subcellularLocation>
        <location evidence="1">Cell membrane</location>
        <topology evidence="1">Multi-pass membrane protein</topology>
    </subcellularLocation>
</comment>